<organism evidence="1 2">
    <name type="scientific">Thermaurantimonas aggregans</name>
    <dbReference type="NCBI Taxonomy" id="2173829"/>
    <lineage>
        <taxon>Bacteria</taxon>
        <taxon>Pseudomonadati</taxon>
        <taxon>Bacteroidota</taxon>
        <taxon>Flavobacteriia</taxon>
        <taxon>Flavobacteriales</taxon>
        <taxon>Schleiferiaceae</taxon>
        <taxon>Thermaurantimonas</taxon>
    </lineage>
</organism>
<dbReference type="OrthoDB" id="9803106at2"/>
<evidence type="ECO:0000313" key="2">
    <source>
        <dbReference type="Proteomes" id="UP000286715"/>
    </source>
</evidence>
<dbReference type="EMBL" id="BHZE01000010">
    <property type="protein sequence ID" value="GCD77744.1"/>
    <property type="molecule type" value="Genomic_DNA"/>
</dbReference>
<dbReference type="Gene3D" id="3.30.460.10">
    <property type="entry name" value="Beta Polymerase, domain 2"/>
    <property type="match status" value="1"/>
</dbReference>
<keyword evidence="2" id="KW-1185">Reference proteome</keyword>
<dbReference type="AlphaFoldDB" id="A0A401XL77"/>
<accession>A0A401XL77</accession>
<reference evidence="1 2" key="1">
    <citation type="submission" date="2018-11" db="EMBL/GenBank/DDBJ databases">
        <title>Schleiferia aggregans sp. nov., a moderately thermophilic heterotrophic bacterium isolated from microbial mats at a terrestrial hot spring.</title>
        <authorList>
            <person name="Iino T."/>
            <person name="Ohkuma M."/>
            <person name="Haruta S."/>
        </authorList>
    </citation>
    <scope>NUCLEOTIDE SEQUENCE [LARGE SCALE GENOMIC DNA]</scope>
    <source>
        <strain evidence="1 2">LA</strain>
    </source>
</reference>
<dbReference type="InterPro" id="IPR043519">
    <property type="entry name" value="NT_sf"/>
</dbReference>
<gene>
    <name evidence="1" type="ORF">JCM31826_12260</name>
</gene>
<name>A0A401XL77_9FLAO</name>
<proteinExistence type="predicted"/>
<comment type="caution">
    <text evidence="1">The sequence shown here is derived from an EMBL/GenBank/DDBJ whole genome shotgun (WGS) entry which is preliminary data.</text>
</comment>
<protein>
    <recommendedName>
        <fullName evidence="3">Polymerase beta nucleotidyltransferase domain-containing protein</fullName>
    </recommendedName>
</protein>
<evidence type="ECO:0000313" key="1">
    <source>
        <dbReference type="EMBL" id="GCD77744.1"/>
    </source>
</evidence>
<dbReference type="Proteomes" id="UP000286715">
    <property type="component" value="Unassembled WGS sequence"/>
</dbReference>
<evidence type="ECO:0008006" key="3">
    <source>
        <dbReference type="Google" id="ProtNLM"/>
    </source>
</evidence>
<dbReference type="SUPFAM" id="SSF81301">
    <property type="entry name" value="Nucleotidyltransferase"/>
    <property type="match status" value="1"/>
</dbReference>
<dbReference type="RefSeq" id="WP_124397809.1">
    <property type="nucleotide sequence ID" value="NZ_BHZE01000010.1"/>
</dbReference>
<sequence length="81" mass="9274">MQQGKGTYKRGSDVDLALRVEKGQADVVRHISRILNEETMLPYRFDVIDYDGVSNPELLSHIQRVGIDFFKTMSSTMRQSP</sequence>